<keyword evidence="10" id="KW-1185">Reference proteome</keyword>
<dbReference type="GO" id="GO:0006146">
    <property type="term" value="P:adenine catabolic process"/>
    <property type="evidence" value="ECO:0007669"/>
    <property type="project" value="UniProtKB-UniRule"/>
</dbReference>
<dbReference type="InterPro" id="IPR001365">
    <property type="entry name" value="A_deaminase_dom"/>
</dbReference>
<dbReference type="HAMAP" id="MF_01962">
    <property type="entry name" value="Adenine_deaminase"/>
    <property type="match status" value="1"/>
</dbReference>
<dbReference type="Proteomes" id="UP000478008">
    <property type="component" value="Unassembled WGS sequence"/>
</dbReference>
<feature type="site" description="Important for catalytic activity" evidence="7">
    <location>
        <position position="233"/>
    </location>
</feature>
<dbReference type="GO" id="GO:0008270">
    <property type="term" value="F:zinc ion binding"/>
    <property type="evidence" value="ECO:0007669"/>
    <property type="project" value="UniProtKB-UniRule"/>
</dbReference>
<evidence type="ECO:0000256" key="3">
    <source>
        <dbReference type="ARBA" id="ARBA00022801"/>
    </source>
</evidence>
<dbReference type="InterPro" id="IPR032466">
    <property type="entry name" value="Metal_Hydrolase"/>
</dbReference>
<dbReference type="PANTHER" id="PTHR43114">
    <property type="entry name" value="ADENINE DEAMINASE"/>
    <property type="match status" value="1"/>
</dbReference>
<dbReference type="GO" id="GO:0005634">
    <property type="term" value="C:nucleus"/>
    <property type="evidence" value="ECO:0007669"/>
    <property type="project" value="UniProtKB-SubCell"/>
</dbReference>
<feature type="domain" description="Adenosine deaminase" evidence="8">
    <location>
        <begin position="15"/>
        <end position="344"/>
    </location>
</feature>
<feature type="binding site" evidence="7">
    <location>
        <position position="22"/>
    </location>
    <ligand>
        <name>Zn(2+)</name>
        <dbReference type="ChEBI" id="CHEBI:29105"/>
        <note>catalytic</note>
    </ligand>
</feature>
<gene>
    <name evidence="7 9" type="primary">AAH1</name>
    <name evidence="9" type="ORF">DEBR0S7_01882G</name>
</gene>
<sequence>MTVDSTMESFLRELPKCEHHVHLEGTLEPELLFKLASRNNVKLPKGYPKTVEELSYRYEHFKDLQDFLDLYYVGMSVLQKEQDFEDLAWEYLNRAHSEGLEHVECFFDPQGHTERGIGMDVVIHGFRNALTRAEKELGISTKLIMCLLKHLPVANSLQTMKDFKPYYQKGWIHGLGLDSTEIGNLPEKFTECYKYGRENYPEGSLYTSHAGEEGGPEYVEQALKYLKVSRIDHGIHSVEDPVIMKTLAERDILLTVCPLSNKRLQVVDDVSEEPIRELLESGVPFSINSDDPAYFGGYILDNYLAVQNAFNLSVENWITIARNSVRCSVIDDSRKKDLYTMIDKCFHKYEALLD</sequence>
<dbReference type="EC" id="3.5.4.2" evidence="7"/>
<dbReference type="Pfam" id="PF00962">
    <property type="entry name" value="A_deaminase"/>
    <property type="match status" value="1"/>
</dbReference>
<dbReference type="FunFam" id="3.20.20.140:FF:000039">
    <property type="entry name" value="Adenine deaminase"/>
    <property type="match status" value="1"/>
</dbReference>
<feature type="binding site" evidence="7">
    <location>
        <position position="290"/>
    </location>
    <ligand>
        <name>Zn(2+)</name>
        <dbReference type="ChEBI" id="CHEBI:29105"/>
        <note>catalytic</note>
    </ligand>
</feature>
<dbReference type="PROSITE" id="PS00485">
    <property type="entry name" value="A_DEAMINASE"/>
    <property type="match status" value="1"/>
</dbReference>
<keyword evidence="6 7" id="KW-0539">Nucleus</keyword>
<dbReference type="CDD" id="cd01320">
    <property type="entry name" value="ADA"/>
    <property type="match status" value="1"/>
</dbReference>
<comment type="subcellular location">
    <subcellularLocation>
        <location evidence="7">Cytoplasm</location>
    </subcellularLocation>
    <subcellularLocation>
        <location evidence="7">Nucleus</location>
    </subcellularLocation>
</comment>
<dbReference type="GO" id="GO:0005829">
    <property type="term" value="C:cytosol"/>
    <property type="evidence" value="ECO:0007669"/>
    <property type="project" value="TreeGrafter"/>
</dbReference>
<dbReference type="GO" id="GO:0009117">
    <property type="term" value="P:nucleotide metabolic process"/>
    <property type="evidence" value="ECO:0007669"/>
    <property type="project" value="UniProtKB-KW"/>
</dbReference>
<evidence type="ECO:0000256" key="1">
    <source>
        <dbReference type="ARBA" id="ARBA00022490"/>
    </source>
</evidence>
<comment type="cofactor">
    <cofactor evidence="7">
        <name>Zn(2+)</name>
        <dbReference type="ChEBI" id="CHEBI:29105"/>
    </cofactor>
    <text evidence="7">Binds 1 zinc ion per subunit.</text>
</comment>
<name>A0A7D9H7E7_DEKBR</name>
<dbReference type="EMBL" id="CABFWN010000007">
    <property type="protein sequence ID" value="VUG20345.1"/>
    <property type="molecule type" value="Genomic_DNA"/>
</dbReference>
<dbReference type="SUPFAM" id="SSF51556">
    <property type="entry name" value="Metallo-dependent hydrolases"/>
    <property type="match status" value="1"/>
</dbReference>
<keyword evidence="2 7" id="KW-0479">Metal-binding</keyword>
<accession>A0A7D9H7E7</accession>
<keyword evidence="1 7" id="KW-0963">Cytoplasm</keyword>
<feature type="binding site" evidence="7">
    <location>
        <position position="20"/>
    </location>
    <ligand>
        <name>Zn(2+)</name>
        <dbReference type="ChEBI" id="CHEBI:29105"/>
        <note>catalytic</note>
    </ligand>
</feature>
<feature type="binding site" evidence="7">
    <location>
        <position position="291"/>
    </location>
    <ligand>
        <name>substrate</name>
    </ligand>
</feature>
<dbReference type="Gene3D" id="3.20.20.140">
    <property type="entry name" value="Metal-dependent hydrolases"/>
    <property type="match status" value="1"/>
</dbReference>
<proteinExistence type="inferred from homology"/>
<dbReference type="NCBIfam" id="TIGR01430">
    <property type="entry name" value="aden_deam"/>
    <property type="match status" value="1"/>
</dbReference>
<dbReference type="GO" id="GO:0043103">
    <property type="term" value="P:hypoxanthine salvage"/>
    <property type="evidence" value="ECO:0007669"/>
    <property type="project" value="UniProtKB-UniRule"/>
</dbReference>
<dbReference type="InterPro" id="IPR006330">
    <property type="entry name" value="Ado/ade_deaminase"/>
</dbReference>
<comment type="similarity">
    <text evidence="7">Belongs to the metallo-dependent hydrolases superfamily. Adenosine and AMP deaminases family. Adenine deaminase type 2 subfamily.</text>
</comment>
<reference evidence="9 10" key="1">
    <citation type="submission" date="2019-07" db="EMBL/GenBank/DDBJ databases">
        <authorList>
            <person name="Friedrich A."/>
            <person name="Schacherer J."/>
        </authorList>
    </citation>
    <scope>NUCLEOTIDE SEQUENCE [LARGE SCALE GENOMIC DNA]</scope>
</reference>
<dbReference type="GO" id="GO:0009168">
    <property type="term" value="P:purine ribonucleoside monophosphate biosynthetic process"/>
    <property type="evidence" value="ECO:0007669"/>
    <property type="project" value="InterPro"/>
</dbReference>
<protein>
    <recommendedName>
        <fullName evidence="7">Adenine deaminase</fullName>
        <shortName evidence="7">ADE</shortName>
        <ecNumber evidence="7">3.5.4.2</ecNumber>
    </recommendedName>
    <alternativeName>
        <fullName evidence="7">Adenine aminohydrolase</fullName>
        <shortName evidence="7">AAH</shortName>
    </alternativeName>
</protein>
<evidence type="ECO:0000259" key="8">
    <source>
        <dbReference type="Pfam" id="PF00962"/>
    </source>
</evidence>
<dbReference type="PANTHER" id="PTHR43114:SF6">
    <property type="entry name" value="ADENINE DEAMINASE"/>
    <property type="match status" value="1"/>
</dbReference>
<evidence type="ECO:0000256" key="7">
    <source>
        <dbReference type="HAMAP-Rule" id="MF_03145"/>
    </source>
</evidence>
<organism evidence="9 10">
    <name type="scientific">Dekkera bruxellensis</name>
    <name type="common">Brettanomyces custersii</name>
    <dbReference type="NCBI Taxonomy" id="5007"/>
    <lineage>
        <taxon>Eukaryota</taxon>
        <taxon>Fungi</taxon>
        <taxon>Dikarya</taxon>
        <taxon>Ascomycota</taxon>
        <taxon>Saccharomycotina</taxon>
        <taxon>Pichiomycetes</taxon>
        <taxon>Pichiales</taxon>
        <taxon>Pichiaceae</taxon>
        <taxon>Brettanomyces</taxon>
    </lineage>
</organism>
<feature type="active site" description="Proton donor" evidence="7">
    <location>
        <position position="212"/>
    </location>
</feature>
<feature type="binding site" evidence="7">
    <location>
        <position position="209"/>
    </location>
    <ligand>
        <name>Zn(2+)</name>
        <dbReference type="ChEBI" id="CHEBI:29105"/>
        <note>catalytic</note>
    </ligand>
</feature>
<keyword evidence="4 7" id="KW-0862">Zinc</keyword>
<evidence type="ECO:0000256" key="2">
    <source>
        <dbReference type="ARBA" id="ARBA00022723"/>
    </source>
</evidence>
<evidence type="ECO:0000256" key="4">
    <source>
        <dbReference type="ARBA" id="ARBA00022833"/>
    </source>
</evidence>
<comment type="catalytic activity">
    <reaction evidence="7">
        <text>adenine + H2O + H(+) = hypoxanthine + NH4(+)</text>
        <dbReference type="Rhea" id="RHEA:23688"/>
        <dbReference type="ChEBI" id="CHEBI:15377"/>
        <dbReference type="ChEBI" id="CHEBI:15378"/>
        <dbReference type="ChEBI" id="CHEBI:16708"/>
        <dbReference type="ChEBI" id="CHEBI:17368"/>
        <dbReference type="ChEBI" id="CHEBI:28938"/>
        <dbReference type="EC" id="3.5.4.2"/>
    </reaction>
</comment>
<dbReference type="GO" id="GO:0000034">
    <property type="term" value="F:adenine deaminase activity"/>
    <property type="evidence" value="ECO:0007669"/>
    <property type="project" value="UniProtKB-UniRule"/>
</dbReference>
<evidence type="ECO:0000256" key="5">
    <source>
        <dbReference type="ARBA" id="ARBA00023080"/>
    </source>
</evidence>
<keyword evidence="3 7" id="KW-0378">Hydrolase</keyword>
<keyword evidence="5 7" id="KW-0546">Nucleotide metabolism</keyword>
<evidence type="ECO:0000313" key="9">
    <source>
        <dbReference type="EMBL" id="VUG20345.1"/>
    </source>
</evidence>
<dbReference type="InterPro" id="IPR028892">
    <property type="entry name" value="ADE"/>
</dbReference>
<dbReference type="InterPro" id="IPR006650">
    <property type="entry name" value="A/AMP_deam_AS"/>
</dbReference>
<evidence type="ECO:0000313" key="10">
    <source>
        <dbReference type="Proteomes" id="UP000478008"/>
    </source>
</evidence>
<dbReference type="AlphaFoldDB" id="A0A7D9H7E7"/>
<dbReference type="OMA" id="NHFTIHA"/>
<comment type="function">
    <text evidence="7">Catalyzes the hydrolytic deamination of adenine to hypoxanthine. Plays an important role in the purine salvage pathway and in nitrogen catabolism.</text>
</comment>
<evidence type="ECO:0000256" key="6">
    <source>
        <dbReference type="ARBA" id="ARBA00023242"/>
    </source>
</evidence>